<dbReference type="InterPro" id="IPR010254">
    <property type="entry name" value="B12-dep_deHydtase_bsu"/>
</dbReference>
<dbReference type="Pfam" id="PF02288">
    <property type="entry name" value="Dehydratase_MU"/>
    <property type="match status" value="1"/>
</dbReference>
<evidence type="ECO:0000313" key="1">
    <source>
        <dbReference type="EMBL" id="XBS71912.1"/>
    </source>
</evidence>
<sequence length="113" mass="12178">MSRPAVLVLADGAAERQGWRQLLLGLEEEGIPYVINDTDHQDLPPAARAHLAATVSPLAVGIAVGAEDLVVHAPHLPVGQPLFVLEHYPDRPLDDIRRLGCNAARLVKGLPFK</sequence>
<dbReference type="Gene3D" id="3.40.50.10150">
    <property type="entry name" value="B12-dependent dehydatase associated subunit"/>
    <property type="match status" value="1"/>
</dbReference>
<organism evidence="1">
    <name type="scientific">Acerihabitans sp. KWT182</name>
    <dbReference type="NCBI Taxonomy" id="3157919"/>
    <lineage>
        <taxon>Bacteria</taxon>
        <taxon>Pseudomonadati</taxon>
        <taxon>Pseudomonadota</taxon>
        <taxon>Gammaproteobacteria</taxon>
        <taxon>Enterobacterales</taxon>
        <taxon>Pectobacteriaceae</taxon>
        <taxon>Acerihabitans</taxon>
    </lineage>
</organism>
<protein>
    <submittedName>
        <fullName evidence="1">Glycerol dehydratase reactivase beta/small subunit family protein</fullName>
    </submittedName>
</protein>
<proteinExistence type="predicted"/>
<name>A0AAU7QG58_9GAMM</name>
<dbReference type="EMBL" id="CP157947">
    <property type="protein sequence ID" value="XBS71912.1"/>
    <property type="molecule type" value="Genomic_DNA"/>
</dbReference>
<gene>
    <name evidence="1" type="ORF">ABK905_15180</name>
</gene>
<dbReference type="AlphaFoldDB" id="A0AAU7QG58"/>
<dbReference type="SUPFAM" id="SSF52968">
    <property type="entry name" value="B12-dependent dehydatase associated subunit"/>
    <property type="match status" value="1"/>
</dbReference>
<accession>A0AAU7QG58</accession>
<dbReference type="InterPro" id="IPR003208">
    <property type="entry name" value="Dehydtase/Dehydtase_re"/>
</dbReference>
<reference evidence="1" key="1">
    <citation type="submission" date="2024-06" db="EMBL/GenBank/DDBJ databases">
        <authorList>
            <person name="Coelho C."/>
            <person name="Bento M."/>
            <person name="Garcia E."/>
            <person name="Camelo A."/>
            <person name="Brandao I."/>
            <person name="Espirito Santo C."/>
            <person name="Trovao J."/>
            <person name="Verissimo A."/>
            <person name="Costa J."/>
            <person name="Tiago I."/>
        </authorList>
    </citation>
    <scope>NUCLEOTIDE SEQUENCE</scope>
    <source>
        <strain evidence="1">KWT182</strain>
    </source>
</reference>